<proteinExistence type="inferred from homology"/>
<dbReference type="InterPro" id="IPR036291">
    <property type="entry name" value="NAD(P)-bd_dom_sf"/>
</dbReference>
<dbReference type="SUPFAM" id="SSF51735">
    <property type="entry name" value="NAD(P)-binding Rossmann-fold domains"/>
    <property type="match status" value="1"/>
</dbReference>
<organism evidence="4 5">
    <name type="scientific">Clathrus columnatus</name>
    <dbReference type="NCBI Taxonomy" id="1419009"/>
    <lineage>
        <taxon>Eukaryota</taxon>
        <taxon>Fungi</taxon>
        <taxon>Dikarya</taxon>
        <taxon>Basidiomycota</taxon>
        <taxon>Agaricomycotina</taxon>
        <taxon>Agaricomycetes</taxon>
        <taxon>Phallomycetidae</taxon>
        <taxon>Phallales</taxon>
        <taxon>Clathraceae</taxon>
        <taxon>Clathrus</taxon>
    </lineage>
</organism>
<dbReference type="PANTHER" id="PTHR43618:SF8">
    <property type="entry name" value="7ALPHA-HYDROXYSTEROID DEHYDROGENASE"/>
    <property type="match status" value="1"/>
</dbReference>
<dbReference type="InterPro" id="IPR002347">
    <property type="entry name" value="SDR_fam"/>
</dbReference>
<dbReference type="PANTHER" id="PTHR43618">
    <property type="entry name" value="7-ALPHA-HYDROXYSTEROID DEHYDROGENASE"/>
    <property type="match status" value="1"/>
</dbReference>
<dbReference type="AlphaFoldDB" id="A0AAV5AAZ2"/>
<dbReference type="GO" id="GO:0016491">
    <property type="term" value="F:oxidoreductase activity"/>
    <property type="evidence" value="ECO:0007669"/>
    <property type="project" value="UniProtKB-KW"/>
</dbReference>
<sequence length="157" mass="16308">MTTTTRLTDLLANGSTNLDPGRVINISSVSAFETHAVGSSLAADNNGLWSYNASKAAVNQLTTNLATTLAKRVNAICPGVFPSKMTAWGLKEKSEKMIKGQPMGRLGNARDMAGVGLRFEARPITSALFLASPASAHITGAHILLDGGAFIGGTAHL</sequence>
<dbReference type="PRINTS" id="PR00080">
    <property type="entry name" value="SDRFAMILY"/>
</dbReference>
<name>A0AAV5AAZ2_9AGAM</name>
<comment type="similarity">
    <text evidence="1">Belongs to the short-chain dehydrogenases/reductases (SDR) family.</text>
</comment>
<dbReference type="PRINTS" id="PR00081">
    <property type="entry name" value="GDHRDH"/>
</dbReference>
<accession>A0AAV5AAZ2</accession>
<dbReference type="Pfam" id="PF13561">
    <property type="entry name" value="adh_short_C2"/>
    <property type="match status" value="1"/>
</dbReference>
<evidence type="ECO:0000256" key="3">
    <source>
        <dbReference type="ARBA" id="ARBA00023002"/>
    </source>
</evidence>
<evidence type="ECO:0000256" key="2">
    <source>
        <dbReference type="ARBA" id="ARBA00022857"/>
    </source>
</evidence>
<keyword evidence="2" id="KW-0521">NADP</keyword>
<keyword evidence="5" id="KW-1185">Reference proteome</keyword>
<reference evidence="4" key="1">
    <citation type="submission" date="2021-10" db="EMBL/GenBank/DDBJ databases">
        <title>De novo Genome Assembly of Clathrus columnatus (Basidiomycota, Fungi) Using Illumina and Nanopore Sequence Data.</title>
        <authorList>
            <person name="Ogiso-Tanaka E."/>
            <person name="Itagaki H."/>
            <person name="Hosoya T."/>
            <person name="Hosaka K."/>
        </authorList>
    </citation>
    <scope>NUCLEOTIDE SEQUENCE</scope>
    <source>
        <strain evidence="4">MO-923</strain>
    </source>
</reference>
<keyword evidence="3" id="KW-0560">Oxidoreductase</keyword>
<evidence type="ECO:0000313" key="4">
    <source>
        <dbReference type="EMBL" id="GJJ11806.1"/>
    </source>
</evidence>
<dbReference type="Proteomes" id="UP001050691">
    <property type="component" value="Unassembled WGS sequence"/>
</dbReference>
<dbReference type="InterPro" id="IPR052178">
    <property type="entry name" value="Sec_Metab_Biosynth_SDR"/>
</dbReference>
<comment type="caution">
    <text evidence="4">The sequence shown here is derived from an EMBL/GenBank/DDBJ whole genome shotgun (WGS) entry which is preliminary data.</text>
</comment>
<dbReference type="EMBL" id="BPWL01000007">
    <property type="protein sequence ID" value="GJJ11806.1"/>
    <property type="molecule type" value="Genomic_DNA"/>
</dbReference>
<dbReference type="Gene3D" id="3.40.50.720">
    <property type="entry name" value="NAD(P)-binding Rossmann-like Domain"/>
    <property type="match status" value="1"/>
</dbReference>
<gene>
    <name evidence="4" type="ORF">Clacol_006044</name>
</gene>
<evidence type="ECO:0000313" key="5">
    <source>
        <dbReference type="Proteomes" id="UP001050691"/>
    </source>
</evidence>
<evidence type="ECO:0000256" key="1">
    <source>
        <dbReference type="ARBA" id="ARBA00006484"/>
    </source>
</evidence>
<protein>
    <submittedName>
        <fullName evidence="4">Uncharacterized protein</fullName>
    </submittedName>
</protein>